<organism evidence="2 3">
    <name type="scientific">Setaria digitata</name>
    <dbReference type="NCBI Taxonomy" id="48799"/>
    <lineage>
        <taxon>Eukaryota</taxon>
        <taxon>Metazoa</taxon>
        <taxon>Ecdysozoa</taxon>
        <taxon>Nematoda</taxon>
        <taxon>Chromadorea</taxon>
        <taxon>Rhabditida</taxon>
        <taxon>Spirurina</taxon>
        <taxon>Spiruromorpha</taxon>
        <taxon>Filarioidea</taxon>
        <taxon>Setariidae</taxon>
        <taxon>Setaria</taxon>
    </lineage>
</organism>
<keyword evidence="1" id="KW-0812">Transmembrane</keyword>
<dbReference type="WBParaSite" id="sdigi.contig124.g4806.t1">
    <property type="protein sequence ID" value="sdigi.contig124.g4806.t1"/>
    <property type="gene ID" value="sdigi.contig124.g4806"/>
</dbReference>
<accession>A0A915PET3</accession>
<proteinExistence type="predicted"/>
<name>A0A915PET3_9BILA</name>
<feature type="transmembrane region" description="Helical" evidence="1">
    <location>
        <begin position="34"/>
        <end position="55"/>
    </location>
</feature>
<evidence type="ECO:0000256" key="1">
    <source>
        <dbReference type="SAM" id="Phobius"/>
    </source>
</evidence>
<sequence>MTLWVEILNKSKVMMIAEEKNGRKSEKDGPWGDVVAAVIAQWFCLLVLCTIGICLRQHNCRNCHLSWQRPQLNEIFEGGDRCRI</sequence>
<evidence type="ECO:0000313" key="2">
    <source>
        <dbReference type="Proteomes" id="UP000887581"/>
    </source>
</evidence>
<dbReference type="Proteomes" id="UP000887581">
    <property type="component" value="Unplaced"/>
</dbReference>
<protein>
    <submittedName>
        <fullName evidence="3">Uncharacterized protein</fullName>
    </submittedName>
</protein>
<dbReference type="AlphaFoldDB" id="A0A915PET3"/>
<keyword evidence="1" id="KW-0472">Membrane</keyword>
<evidence type="ECO:0000313" key="3">
    <source>
        <dbReference type="WBParaSite" id="sdigi.contig124.g4806.t1"/>
    </source>
</evidence>
<keyword evidence="1" id="KW-1133">Transmembrane helix</keyword>
<keyword evidence="2" id="KW-1185">Reference proteome</keyword>
<reference evidence="3" key="1">
    <citation type="submission" date="2022-11" db="UniProtKB">
        <authorList>
            <consortium name="WormBaseParasite"/>
        </authorList>
    </citation>
    <scope>IDENTIFICATION</scope>
</reference>